<organism evidence="4 5">
    <name type="scientific">Eisenbergiella tayi</name>
    <dbReference type="NCBI Taxonomy" id="1432052"/>
    <lineage>
        <taxon>Bacteria</taxon>
        <taxon>Bacillati</taxon>
        <taxon>Bacillota</taxon>
        <taxon>Clostridia</taxon>
        <taxon>Lachnospirales</taxon>
        <taxon>Lachnospiraceae</taxon>
        <taxon>Eisenbergiella</taxon>
    </lineage>
</organism>
<comment type="caution">
    <text evidence="4">The sequence shown here is derived from an EMBL/GenBank/DDBJ whole genome shotgun (WGS) entry which is preliminary data.</text>
</comment>
<dbReference type="GO" id="GO:0003700">
    <property type="term" value="F:DNA-binding transcription factor activity"/>
    <property type="evidence" value="ECO:0007669"/>
    <property type="project" value="TreeGrafter"/>
</dbReference>
<dbReference type="EMBL" id="MCGH01000002">
    <property type="protein sequence ID" value="ODM06201.1"/>
    <property type="molecule type" value="Genomic_DNA"/>
</dbReference>
<evidence type="ECO:0000259" key="3">
    <source>
        <dbReference type="PROSITE" id="PS50943"/>
    </source>
</evidence>
<dbReference type="PANTHER" id="PTHR46797">
    <property type="entry name" value="HTH-TYPE TRANSCRIPTIONAL REGULATOR"/>
    <property type="match status" value="1"/>
</dbReference>
<dbReference type="Pfam" id="PF01381">
    <property type="entry name" value="HTH_3"/>
    <property type="match status" value="1"/>
</dbReference>
<dbReference type="PANTHER" id="PTHR46797:SF1">
    <property type="entry name" value="METHYLPHOSPHONATE SYNTHASE"/>
    <property type="match status" value="1"/>
</dbReference>
<feature type="region of interest" description="Disordered" evidence="2">
    <location>
        <begin position="1"/>
        <end position="20"/>
    </location>
</feature>
<dbReference type="CDD" id="cd00093">
    <property type="entry name" value="HTH_XRE"/>
    <property type="match status" value="1"/>
</dbReference>
<accession>A0A1E3ACP1</accession>
<evidence type="ECO:0000256" key="2">
    <source>
        <dbReference type="SAM" id="MobiDB-lite"/>
    </source>
</evidence>
<evidence type="ECO:0000256" key="1">
    <source>
        <dbReference type="ARBA" id="ARBA00023125"/>
    </source>
</evidence>
<dbReference type="InterPro" id="IPR050807">
    <property type="entry name" value="TransReg_Diox_bact_type"/>
</dbReference>
<evidence type="ECO:0000313" key="5">
    <source>
        <dbReference type="Proteomes" id="UP000094067"/>
    </source>
</evidence>
<dbReference type="GO" id="GO:0005829">
    <property type="term" value="C:cytosol"/>
    <property type="evidence" value="ECO:0007669"/>
    <property type="project" value="TreeGrafter"/>
</dbReference>
<dbReference type="PROSITE" id="PS50943">
    <property type="entry name" value="HTH_CROC1"/>
    <property type="match status" value="1"/>
</dbReference>
<dbReference type="GO" id="GO:0003677">
    <property type="term" value="F:DNA binding"/>
    <property type="evidence" value="ECO:0007669"/>
    <property type="project" value="UniProtKB-KW"/>
</dbReference>
<dbReference type="SUPFAM" id="SSF47413">
    <property type="entry name" value="lambda repressor-like DNA-binding domains"/>
    <property type="match status" value="1"/>
</dbReference>
<sequence>MNEKPGMDNVSVSSDKKKMGKRIKAARNRVGLSQEALGAAVGKSSVYMSNVETGKANASLETVVSIANALRVSVDEFLYDEVERTEPALPREFMEELKDCDSYEIRAISEYLKETKKILRECREQKQNQEPVIPIEGK</sequence>
<gene>
    <name evidence="4" type="ORF">BEI61_02090</name>
</gene>
<keyword evidence="1" id="KW-0238">DNA-binding</keyword>
<dbReference type="InterPro" id="IPR001387">
    <property type="entry name" value="Cro/C1-type_HTH"/>
</dbReference>
<protein>
    <submittedName>
        <fullName evidence="4">Anaerobic benzoate catabolism transcriptional regulator</fullName>
    </submittedName>
</protein>
<dbReference type="Gene3D" id="1.10.260.40">
    <property type="entry name" value="lambda repressor-like DNA-binding domains"/>
    <property type="match status" value="1"/>
</dbReference>
<reference evidence="4 5" key="1">
    <citation type="submission" date="2016-07" db="EMBL/GenBank/DDBJ databases">
        <title>Characterization of isolates of Eisenbergiella tayi derived from blood cultures, using whole genome sequencing.</title>
        <authorList>
            <person name="Burdz T."/>
            <person name="Wiebe D."/>
            <person name="Huynh C."/>
            <person name="Bernard K."/>
        </authorList>
    </citation>
    <scope>NUCLEOTIDE SEQUENCE [LARGE SCALE GENOMIC DNA]</scope>
    <source>
        <strain evidence="4 5">NML 110608</strain>
    </source>
</reference>
<dbReference type="RefSeq" id="WP_081331147.1">
    <property type="nucleotide sequence ID" value="NZ_MCGH01000002.1"/>
</dbReference>
<dbReference type="SMART" id="SM00530">
    <property type="entry name" value="HTH_XRE"/>
    <property type="match status" value="1"/>
</dbReference>
<proteinExistence type="predicted"/>
<dbReference type="Proteomes" id="UP000094067">
    <property type="component" value="Unassembled WGS sequence"/>
</dbReference>
<name>A0A1E3ACP1_9FIRM</name>
<dbReference type="AlphaFoldDB" id="A0A1E3ACP1"/>
<evidence type="ECO:0000313" key="4">
    <source>
        <dbReference type="EMBL" id="ODM06201.1"/>
    </source>
</evidence>
<feature type="domain" description="HTH cro/C1-type" evidence="3">
    <location>
        <begin position="23"/>
        <end position="77"/>
    </location>
</feature>
<dbReference type="InterPro" id="IPR010982">
    <property type="entry name" value="Lambda_DNA-bd_dom_sf"/>
</dbReference>